<dbReference type="PIRSF" id="PIRSF001549">
    <property type="entry name" value="His-tRNA_synth"/>
    <property type="match status" value="1"/>
</dbReference>
<dbReference type="RefSeq" id="WP_277733141.1">
    <property type="nucleotide sequence ID" value="NZ_CP120733.1"/>
</dbReference>
<dbReference type="Gene3D" id="3.30.930.10">
    <property type="entry name" value="Bira Bifunctional Protein, Domain 2"/>
    <property type="match status" value="1"/>
</dbReference>
<gene>
    <name evidence="3" type="ORF">P4S50_03500</name>
</gene>
<evidence type="ECO:0000256" key="1">
    <source>
        <dbReference type="ARBA" id="ARBA00023102"/>
    </source>
</evidence>
<dbReference type="InterPro" id="IPR045864">
    <property type="entry name" value="aa-tRNA-synth_II/BPL/LPL"/>
</dbReference>
<keyword evidence="3" id="KW-0808">Transferase</keyword>
<evidence type="ECO:0000313" key="4">
    <source>
        <dbReference type="Proteomes" id="UP001222800"/>
    </source>
</evidence>
<name>A0ABY8EH23_9FIRM</name>
<accession>A0ABY8EH23</accession>
<dbReference type="SUPFAM" id="SSF55681">
    <property type="entry name" value="Class II aaRS and biotin synthetases"/>
    <property type="match status" value="1"/>
</dbReference>
<dbReference type="PANTHER" id="PTHR43707">
    <property type="entry name" value="HISTIDYL-TRNA SYNTHETASE"/>
    <property type="match status" value="1"/>
</dbReference>
<evidence type="ECO:0000313" key="3">
    <source>
        <dbReference type="EMBL" id="WFD11155.1"/>
    </source>
</evidence>
<evidence type="ECO:0000259" key="2">
    <source>
        <dbReference type="Pfam" id="PF13393"/>
    </source>
</evidence>
<keyword evidence="1" id="KW-0368">Histidine biosynthesis</keyword>
<reference evidence="3 4" key="1">
    <citation type="submission" date="2023-03" db="EMBL/GenBank/DDBJ databases">
        <title>Complete genome sequence of Tepidibacter sp. SWIR-1, isolated from a deep-sea hydrothermal vent.</title>
        <authorList>
            <person name="Li X."/>
        </authorList>
    </citation>
    <scope>NUCLEOTIDE SEQUENCE [LARGE SCALE GENOMIC DNA]</scope>
    <source>
        <strain evidence="3 4">SWIR-1</strain>
    </source>
</reference>
<dbReference type="PANTHER" id="PTHR43707:SF6">
    <property type="entry name" value="ATP PHOSPHORIBOSYLTRANSFERASE REGULATORY SUBUNIT"/>
    <property type="match status" value="1"/>
</dbReference>
<sequence>MEFLKIKDEIDYLNKRYKITREIEDMFIDDGCINIEPSIFEDYDNFMSVNKRIKKESMVKVLNGNSNILILRPDITMNIIKNLIPRWEDDLKLKLFYNSTIFRNKAGLNIKEFRQMGIEYIGESSMKADRDLIGIALKVLKKYNNSFILEIGNSKYVDEILRVIDLEESVEKELKSLIYKKNKIELIDYVGNLNIKKEICELLSNILDFQGNIEEIIKKAEKFYMNDEMKKSIEDLKDLNEFIKEYGYLKNIHFDLSMVAELDYYEGIVFKGYYENSYREIISGGRYDSLTELFGEKVSAIGFSIDIDELIKVINKRGDGNWII</sequence>
<keyword evidence="4" id="KW-1185">Reference proteome</keyword>
<dbReference type="InterPro" id="IPR041715">
    <property type="entry name" value="HisRS-like_core"/>
</dbReference>
<dbReference type="Pfam" id="PF13393">
    <property type="entry name" value="tRNA-synt_His"/>
    <property type="match status" value="1"/>
</dbReference>
<feature type="domain" description="Class II Histidinyl-tRNA synthetase (HisRS)-like catalytic core" evidence="2">
    <location>
        <begin position="15"/>
        <end position="310"/>
    </location>
</feature>
<dbReference type="EMBL" id="CP120733">
    <property type="protein sequence ID" value="WFD11155.1"/>
    <property type="molecule type" value="Genomic_DNA"/>
</dbReference>
<organism evidence="3 4">
    <name type="scientific">Tepidibacter hydrothermalis</name>
    <dbReference type="NCBI Taxonomy" id="3036126"/>
    <lineage>
        <taxon>Bacteria</taxon>
        <taxon>Bacillati</taxon>
        <taxon>Bacillota</taxon>
        <taxon>Clostridia</taxon>
        <taxon>Peptostreptococcales</taxon>
        <taxon>Peptostreptococcaceae</taxon>
        <taxon>Tepidibacter</taxon>
    </lineage>
</organism>
<proteinExistence type="predicted"/>
<keyword evidence="3" id="KW-0328">Glycosyltransferase</keyword>
<dbReference type="InterPro" id="IPR004516">
    <property type="entry name" value="HisRS/HisZ"/>
</dbReference>
<protein>
    <submittedName>
        <fullName evidence="3">ATP phosphoribosyltransferase regulatory subunit</fullName>
    </submittedName>
</protein>
<keyword evidence="1" id="KW-0028">Amino-acid biosynthesis</keyword>
<dbReference type="GO" id="GO:0016757">
    <property type="term" value="F:glycosyltransferase activity"/>
    <property type="evidence" value="ECO:0007669"/>
    <property type="project" value="UniProtKB-KW"/>
</dbReference>
<dbReference type="Proteomes" id="UP001222800">
    <property type="component" value="Chromosome"/>
</dbReference>